<evidence type="ECO:0000256" key="6">
    <source>
        <dbReference type="ARBA" id="ARBA00022833"/>
    </source>
</evidence>
<comment type="subcellular location">
    <subcellularLocation>
        <location evidence="1">Mitochondrion</location>
    </subcellularLocation>
</comment>
<dbReference type="GO" id="GO:0005739">
    <property type="term" value="C:mitochondrion"/>
    <property type="evidence" value="ECO:0007669"/>
    <property type="project" value="UniProtKB-SubCell"/>
</dbReference>
<dbReference type="Proteomes" id="UP000245884">
    <property type="component" value="Unassembled WGS sequence"/>
</dbReference>
<dbReference type="GO" id="GO:0005634">
    <property type="term" value="C:nucleus"/>
    <property type="evidence" value="ECO:0007669"/>
    <property type="project" value="TreeGrafter"/>
</dbReference>
<dbReference type="Gene3D" id="3.30.1600.10">
    <property type="entry name" value="SIR2/SIRT2 'Small Domain"/>
    <property type="match status" value="1"/>
</dbReference>
<evidence type="ECO:0000256" key="3">
    <source>
        <dbReference type="ARBA" id="ARBA00012928"/>
    </source>
</evidence>
<comment type="cofactor">
    <cofactor evidence="10">
        <name>Zn(2+)</name>
        <dbReference type="ChEBI" id="CHEBI:29105"/>
    </cofactor>
    <text evidence="10">Binds 1 zinc ion per subunit.</text>
</comment>
<accession>A0A316UIS3</accession>
<reference evidence="14 15" key="1">
    <citation type="journal article" date="2018" name="Mol. Biol. Evol.">
        <title>Broad Genomic Sampling Reveals a Smut Pathogenic Ancestry of the Fungal Clade Ustilaginomycotina.</title>
        <authorList>
            <person name="Kijpornyongpan T."/>
            <person name="Mondo S.J."/>
            <person name="Barry K."/>
            <person name="Sandor L."/>
            <person name="Lee J."/>
            <person name="Lipzen A."/>
            <person name="Pangilinan J."/>
            <person name="LaButti K."/>
            <person name="Hainaut M."/>
            <person name="Henrissat B."/>
            <person name="Grigoriev I.V."/>
            <person name="Spatafora J.W."/>
            <person name="Aime M.C."/>
        </authorList>
    </citation>
    <scope>NUCLEOTIDE SEQUENCE [LARGE SCALE GENOMIC DNA]</scope>
    <source>
        <strain evidence="14 15">MCA 5214</strain>
    </source>
</reference>
<feature type="compositionally biased region" description="Low complexity" evidence="12">
    <location>
        <begin position="353"/>
        <end position="364"/>
    </location>
</feature>
<feature type="binding site" evidence="11">
    <location>
        <position position="188"/>
    </location>
    <ligand>
        <name>Zn(2+)</name>
        <dbReference type="ChEBI" id="CHEBI:29105"/>
    </ligand>
</feature>
<dbReference type="AlphaFoldDB" id="A0A316UIS3"/>
<dbReference type="RefSeq" id="XP_025359778.1">
    <property type="nucleotide sequence ID" value="XM_025506994.1"/>
</dbReference>
<dbReference type="EMBL" id="KZ819677">
    <property type="protein sequence ID" value="PWN25166.1"/>
    <property type="molecule type" value="Genomic_DNA"/>
</dbReference>
<dbReference type="PIRSF" id="PIRSF037938">
    <property type="entry name" value="SIR2_euk"/>
    <property type="match status" value="1"/>
</dbReference>
<keyword evidence="7 9" id="KW-0520">NAD</keyword>
<feature type="compositionally biased region" description="Basic and acidic residues" evidence="12">
    <location>
        <begin position="384"/>
        <end position="400"/>
    </location>
</feature>
<dbReference type="GeneID" id="37028817"/>
<dbReference type="CDD" id="cd01408">
    <property type="entry name" value="SIRT1"/>
    <property type="match status" value="1"/>
</dbReference>
<feature type="domain" description="Deacetylase sirtuin-type" evidence="13">
    <location>
        <begin position="18"/>
        <end position="333"/>
    </location>
</feature>
<evidence type="ECO:0000256" key="4">
    <source>
        <dbReference type="ARBA" id="ARBA00022679"/>
    </source>
</evidence>
<feature type="region of interest" description="Disordered" evidence="12">
    <location>
        <begin position="353"/>
        <end position="455"/>
    </location>
</feature>
<dbReference type="InterPro" id="IPR017328">
    <property type="entry name" value="Sirtuin_class_I"/>
</dbReference>
<gene>
    <name evidence="14" type="ORF">BDZ90DRAFT_234369</name>
</gene>
<feature type="binding site" evidence="10 11">
    <location>
        <position position="167"/>
    </location>
    <ligand>
        <name>Zn(2+)</name>
        <dbReference type="ChEBI" id="CHEBI:29105"/>
    </ligand>
</feature>
<feature type="compositionally biased region" description="Basic and acidic residues" evidence="12">
    <location>
        <begin position="413"/>
        <end position="424"/>
    </location>
</feature>
<feature type="compositionally biased region" description="Polar residues" evidence="12">
    <location>
        <begin position="1"/>
        <end position="14"/>
    </location>
</feature>
<feature type="binding site" evidence="9">
    <location>
        <begin position="64"/>
        <end position="66"/>
    </location>
    <ligand>
        <name>NAD(+)</name>
        <dbReference type="ChEBI" id="CHEBI:57540"/>
    </ligand>
</feature>
<keyword evidence="6 10" id="KW-0862">Zinc</keyword>
<dbReference type="SUPFAM" id="SSF52467">
    <property type="entry name" value="DHS-like NAD/FAD-binding domain"/>
    <property type="match status" value="1"/>
</dbReference>
<organism evidence="14 15">
    <name type="scientific">Jaminaea rosea</name>
    <dbReference type="NCBI Taxonomy" id="1569628"/>
    <lineage>
        <taxon>Eukaryota</taxon>
        <taxon>Fungi</taxon>
        <taxon>Dikarya</taxon>
        <taxon>Basidiomycota</taxon>
        <taxon>Ustilaginomycotina</taxon>
        <taxon>Exobasidiomycetes</taxon>
        <taxon>Microstromatales</taxon>
        <taxon>Microstromatales incertae sedis</taxon>
        <taxon>Jaminaea</taxon>
    </lineage>
</organism>
<evidence type="ECO:0000256" key="9">
    <source>
        <dbReference type="PIRSR" id="PIRSR037938-2"/>
    </source>
</evidence>
<dbReference type="PANTHER" id="PTHR11085">
    <property type="entry name" value="NAD-DEPENDENT PROTEIN DEACYLASE SIRTUIN-5, MITOCHONDRIAL-RELATED"/>
    <property type="match status" value="1"/>
</dbReference>
<feature type="binding site" evidence="9">
    <location>
        <begin position="136"/>
        <end position="139"/>
    </location>
    <ligand>
        <name>NAD(+)</name>
        <dbReference type="ChEBI" id="CHEBI:57540"/>
    </ligand>
</feature>
<evidence type="ECO:0000313" key="14">
    <source>
        <dbReference type="EMBL" id="PWN25166.1"/>
    </source>
</evidence>
<dbReference type="PANTHER" id="PTHR11085:SF6">
    <property type="entry name" value="NAD-DEPENDENT PROTEIN DEACETYLASE SIRTUIN-2"/>
    <property type="match status" value="1"/>
</dbReference>
<dbReference type="OrthoDB" id="420264at2759"/>
<feature type="region of interest" description="Disordered" evidence="12">
    <location>
        <begin position="1"/>
        <end position="22"/>
    </location>
</feature>
<evidence type="ECO:0000313" key="15">
    <source>
        <dbReference type="Proteomes" id="UP000245884"/>
    </source>
</evidence>
<dbReference type="InterPro" id="IPR026590">
    <property type="entry name" value="Ssirtuin_cat_dom"/>
</dbReference>
<sequence length="455" mass="48719">MASSRSPLSQHAPSPTSPPDLASIAKHLSLPTTKKVVVLCGAGISTTAQRISSSGQILNEGIPDFRSPSTGLYANLSKYNLPYPEAIFEIGFFQSNPQPFFTLAQSLYPGQFLPSKTHYFLSLLAKKGKLLRCFTQNIDTLERRAGLKDEDIVEAHGSFATASCTRCGVKVDPDWMREKCMKGEVARCTSPKCSGGAKGKDGKHQGALVKNDIVFFGEGLPTRFFERLGDLRQADLLIVLGTSLQVQPFASLIDRVPASCPRVLLNLERVGDIGGEEDGDGASWMSSRFRESGFDFDGLALPRGAKKSEIRDVFWKGKTDEGVESLAKEMGWEAELKELIEEGTKKAVEEAKAASAGAGVAKATPSDEVGTEKEARAVAAKVVEGGEHVADKEQGDRKEASASLGDENAMAEAKGRADESKNEADDLAGEVARKLDVKGDKSVDGSGEDGKKSSL</sequence>
<dbReference type="PROSITE" id="PS50305">
    <property type="entry name" value="SIRTUIN"/>
    <property type="match status" value="1"/>
</dbReference>
<dbReference type="GO" id="GO:0070403">
    <property type="term" value="F:NAD+ binding"/>
    <property type="evidence" value="ECO:0007669"/>
    <property type="project" value="InterPro"/>
</dbReference>
<dbReference type="EC" id="2.3.1.286" evidence="3"/>
<name>A0A316UIS3_9BASI</name>
<keyword evidence="15" id="KW-1185">Reference proteome</keyword>
<dbReference type="InterPro" id="IPR003000">
    <property type="entry name" value="Sirtuin"/>
</dbReference>
<feature type="binding site" evidence="9">
    <location>
        <begin position="266"/>
        <end position="268"/>
    </location>
    <ligand>
        <name>NAD(+)</name>
        <dbReference type="ChEBI" id="CHEBI:57540"/>
    </ligand>
</feature>
<comment type="similarity">
    <text evidence="2">Belongs to the sirtuin family. Class I subfamily.</text>
</comment>
<proteinExistence type="inferred from homology"/>
<keyword evidence="4" id="KW-0808">Transferase</keyword>
<evidence type="ECO:0000256" key="12">
    <source>
        <dbReference type="SAM" id="MobiDB-lite"/>
    </source>
</evidence>
<protein>
    <recommendedName>
        <fullName evidence="3">protein acetyllysine N-acetyltransferase</fullName>
        <ecNumber evidence="3">2.3.1.286</ecNumber>
    </recommendedName>
</protein>
<feature type="active site" description="Proton acceptor" evidence="8 11">
    <location>
        <position position="156"/>
    </location>
</feature>
<dbReference type="Pfam" id="PF02146">
    <property type="entry name" value="SIR2"/>
    <property type="match status" value="1"/>
</dbReference>
<evidence type="ECO:0000256" key="7">
    <source>
        <dbReference type="ARBA" id="ARBA00023027"/>
    </source>
</evidence>
<keyword evidence="5 10" id="KW-0479">Metal-binding</keyword>
<evidence type="ECO:0000259" key="13">
    <source>
        <dbReference type="PROSITE" id="PS50305"/>
    </source>
</evidence>
<feature type="compositionally biased region" description="Basic and acidic residues" evidence="12">
    <location>
        <begin position="431"/>
        <end position="455"/>
    </location>
</feature>
<evidence type="ECO:0000256" key="11">
    <source>
        <dbReference type="PROSITE-ProRule" id="PRU00236"/>
    </source>
</evidence>
<feature type="binding site" evidence="11">
    <location>
        <position position="193"/>
    </location>
    <ligand>
        <name>Zn(2+)</name>
        <dbReference type="ChEBI" id="CHEBI:29105"/>
    </ligand>
</feature>
<feature type="binding site" evidence="9">
    <location>
        <begin position="242"/>
        <end position="243"/>
    </location>
    <ligand>
        <name>NAD(+)</name>
        <dbReference type="ChEBI" id="CHEBI:57540"/>
    </ligand>
</feature>
<evidence type="ECO:0000256" key="10">
    <source>
        <dbReference type="PIRSR" id="PIRSR037938-3"/>
    </source>
</evidence>
<evidence type="ECO:0000256" key="1">
    <source>
        <dbReference type="ARBA" id="ARBA00004173"/>
    </source>
</evidence>
<dbReference type="GO" id="GO:0017136">
    <property type="term" value="F:histone deacetylase activity, NAD-dependent"/>
    <property type="evidence" value="ECO:0007669"/>
    <property type="project" value="InterPro"/>
</dbReference>
<dbReference type="STRING" id="1569628.A0A316UIS3"/>
<evidence type="ECO:0000256" key="8">
    <source>
        <dbReference type="PIRSR" id="PIRSR037938-1"/>
    </source>
</evidence>
<feature type="binding site" evidence="9">
    <location>
        <begin position="42"/>
        <end position="46"/>
    </location>
    <ligand>
        <name>NAD(+)</name>
        <dbReference type="ChEBI" id="CHEBI:57540"/>
    </ligand>
</feature>
<evidence type="ECO:0000256" key="2">
    <source>
        <dbReference type="ARBA" id="ARBA00006924"/>
    </source>
</evidence>
<dbReference type="Gene3D" id="3.40.50.1220">
    <property type="entry name" value="TPP-binding domain"/>
    <property type="match status" value="1"/>
</dbReference>
<evidence type="ECO:0000256" key="5">
    <source>
        <dbReference type="ARBA" id="ARBA00022723"/>
    </source>
</evidence>
<dbReference type="InterPro" id="IPR026591">
    <property type="entry name" value="Sirtuin_cat_small_dom_sf"/>
</dbReference>
<dbReference type="InterPro" id="IPR029035">
    <property type="entry name" value="DHS-like_NAD/FAD-binding_dom"/>
</dbReference>
<dbReference type="GO" id="GO:0046872">
    <property type="term" value="F:metal ion binding"/>
    <property type="evidence" value="ECO:0007669"/>
    <property type="project" value="UniProtKB-KW"/>
</dbReference>
<feature type="binding site" evidence="10 11">
    <location>
        <position position="164"/>
    </location>
    <ligand>
        <name>Zn(2+)</name>
        <dbReference type="ChEBI" id="CHEBI:29105"/>
    </ligand>
</feature>
<dbReference type="InterPro" id="IPR050134">
    <property type="entry name" value="NAD-dep_sirtuin_deacylases"/>
</dbReference>